<keyword evidence="2" id="KW-0812">Transmembrane</keyword>
<proteinExistence type="predicted"/>
<organism evidence="4 5">
    <name type="scientific">Azoarcus taiwanensis</name>
    <dbReference type="NCBI Taxonomy" id="666964"/>
    <lineage>
        <taxon>Bacteria</taxon>
        <taxon>Pseudomonadati</taxon>
        <taxon>Pseudomonadota</taxon>
        <taxon>Betaproteobacteria</taxon>
        <taxon>Rhodocyclales</taxon>
        <taxon>Zoogloeaceae</taxon>
        <taxon>Azoarcus</taxon>
    </lineage>
</organism>
<evidence type="ECO:0000256" key="3">
    <source>
        <dbReference type="SAM" id="SignalP"/>
    </source>
</evidence>
<protein>
    <submittedName>
        <fullName evidence="4">Tetrathionate reductase family octaheme c-type cytochrome</fullName>
    </submittedName>
</protein>
<dbReference type="InterPro" id="IPR024673">
    <property type="entry name" value="Octahem_Cyt_c"/>
</dbReference>
<sequence length="530" mass="58001">MRLLKSFATRAILLGSILLVTGLAAAATADHSKFEVLQGPFETGEDVTRACLSCHTEAAKQVMGTRHWTWEYEDPQTGEKLGKKTMLNGFCIGDRSNEAFCNSCHIGYGWEDDSFDFTNEAKVDCLACHNTGDYVKARGLAGHPAYERTEYPPGSGRFYNPVDLVSVALNVGPTSRETCGACHYYGGGGDGVKHGDLDSSLNNPHRDLDVHMATDGLNFACSDCHQTDKHVVPGSRIQMTAADPHGPLVRGQQSDRNPATCQACHGDKPHQESFLHAERLNQHTNTLACQSCHIPSFARGGVPTKMGWDWSEAGRLDDNGKPMIVKDEKGHITYDSRKGSFVNGEHVVPVYQWFDGSVDYIQPDTIIDPAAGPVAINRFRGQAGDPKARIWPVKLFQGKQPYDTVHKTLLVPQVALPNDTAFWFNFDWPKALQAGAEGTGQAFSGEFDFVSTTMIWPITHMVAPKEQAVGCNECHRRDGRLVGVEGIYVPGQDANPWVRMLGLLALFGALAGVLIHSAIRVVVHYRGKAK</sequence>
<dbReference type="PANTHER" id="PTHR35038:SF5">
    <property type="entry name" value="CYTOCHROME C-TYPE PROTEIN NRFB"/>
    <property type="match status" value="1"/>
</dbReference>
<dbReference type="GO" id="GO:0016491">
    <property type="term" value="F:oxidoreductase activity"/>
    <property type="evidence" value="ECO:0007669"/>
    <property type="project" value="TreeGrafter"/>
</dbReference>
<dbReference type="InterPro" id="IPR036280">
    <property type="entry name" value="Multihaem_cyt_sf"/>
</dbReference>
<keyword evidence="2" id="KW-0472">Membrane</keyword>
<dbReference type="NCBIfam" id="TIGR04315">
    <property type="entry name" value="octaheme_Shew"/>
    <property type="match status" value="1"/>
</dbReference>
<dbReference type="InterPro" id="IPR051829">
    <property type="entry name" value="Multiheme_Cytochr_ET"/>
</dbReference>
<dbReference type="EMBL" id="WTVM01000090">
    <property type="protein sequence ID" value="NMG04039.1"/>
    <property type="molecule type" value="Genomic_DNA"/>
</dbReference>
<dbReference type="SUPFAM" id="SSF48695">
    <property type="entry name" value="Multiheme cytochromes"/>
    <property type="match status" value="1"/>
</dbReference>
<feature type="signal peptide" evidence="3">
    <location>
        <begin position="1"/>
        <end position="26"/>
    </location>
</feature>
<keyword evidence="2" id="KW-1133">Transmembrane helix</keyword>
<evidence type="ECO:0000313" key="4">
    <source>
        <dbReference type="EMBL" id="NMG04039.1"/>
    </source>
</evidence>
<gene>
    <name evidence="4" type="ORF">GPA21_13845</name>
</gene>
<evidence type="ECO:0000313" key="5">
    <source>
        <dbReference type="Proteomes" id="UP000599523"/>
    </source>
</evidence>
<dbReference type="Pfam" id="PF11783">
    <property type="entry name" value="Cytochrome_cB"/>
    <property type="match status" value="1"/>
</dbReference>
<dbReference type="Proteomes" id="UP000599523">
    <property type="component" value="Unassembled WGS sequence"/>
</dbReference>
<accession>A0A972F8G7</accession>
<dbReference type="PIRSF" id="PIRSF039014">
    <property type="entry name" value="OTR_cyc"/>
    <property type="match status" value="1"/>
</dbReference>
<dbReference type="Gene3D" id="1.10.1130.10">
    <property type="entry name" value="Flavocytochrome C3, Chain A"/>
    <property type="match status" value="1"/>
</dbReference>
<reference evidence="4" key="1">
    <citation type="submission" date="2019-12" db="EMBL/GenBank/DDBJ databases">
        <title>Comparative genomics gives insights into the taxonomy of the Azoarcus-Aromatoleum group and reveals separate origins of nif in the plant-associated Azoarcus and non-plant-associated Aromatoleum sub-groups.</title>
        <authorList>
            <person name="Lafos M."/>
            <person name="Maluk M."/>
            <person name="Batista M."/>
            <person name="Junghare M."/>
            <person name="Carmona M."/>
            <person name="Faoro H."/>
            <person name="Cruz L.M."/>
            <person name="Battistoni F."/>
            <person name="De Souza E."/>
            <person name="Pedrosa F."/>
            <person name="Chen W.-M."/>
            <person name="Poole P.S."/>
            <person name="Dixon R.A."/>
            <person name="James E.K."/>
        </authorList>
    </citation>
    <scope>NUCLEOTIDE SEQUENCE</scope>
    <source>
        <strain evidence="4">NSC3</strain>
    </source>
</reference>
<keyword evidence="5" id="KW-1185">Reference proteome</keyword>
<feature type="chain" id="PRO_5037470957" evidence="3">
    <location>
        <begin position="27"/>
        <end position="530"/>
    </location>
</feature>
<dbReference type="RefSeq" id="WP_168988734.1">
    <property type="nucleotide sequence ID" value="NZ_CAWPHM010000320.1"/>
</dbReference>
<comment type="caution">
    <text evidence="4">The sequence shown here is derived from an EMBL/GenBank/DDBJ whole genome shotgun (WGS) entry which is preliminary data.</text>
</comment>
<dbReference type="AlphaFoldDB" id="A0A972F8G7"/>
<dbReference type="PANTHER" id="PTHR35038">
    <property type="entry name" value="DISSIMILATORY SULFITE REDUCTASE SIRA"/>
    <property type="match status" value="1"/>
</dbReference>
<name>A0A972F8G7_9RHOO</name>
<feature type="transmembrane region" description="Helical" evidence="2">
    <location>
        <begin position="497"/>
        <end position="523"/>
    </location>
</feature>
<keyword evidence="1 3" id="KW-0732">Signal</keyword>
<evidence type="ECO:0000256" key="1">
    <source>
        <dbReference type="ARBA" id="ARBA00022729"/>
    </source>
</evidence>
<evidence type="ECO:0000256" key="2">
    <source>
        <dbReference type="SAM" id="Phobius"/>
    </source>
</evidence>